<organism evidence="1 2">
    <name type="scientific">Paragemmobacter amnigenus</name>
    <dbReference type="NCBI Taxonomy" id="2852097"/>
    <lineage>
        <taxon>Bacteria</taxon>
        <taxon>Pseudomonadati</taxon>
        <taxon>Pseudomonadota</taxon>
        <taxon>Alphaproteobacteria</taxon>
        <taxon>Rhodobacterales</taxon>
        <taxon>Paracoccaceae</taxon>
        <taxon>Paragemmobacter</taxon>
    </lineage>
</organism>
<evidence type="ECO:0008006" key="3">
    <source>
        <dbReference type="Google" id="ProtNLM"/>
    </source>
</evidence>
<dbReference type="RefSeq" id="WP_161760978.1">
    <property type="nucleotide sequence ID" value="NZ_JAAATX020000002.1"/>
</dbReference>
<dbReference type="Proteomes" id="UP000731907">
    <property type="component" value="Unassembled WGS sequence"/>
</dbReference>
<evidence type="ECO:0000313" key="1">
    <source>
        <dbReference type="EMBL" id="MBU9696916.1"/>
    </source>
</evidence>
<evidence type="ECO:0000313" key="2">
    <source>
        <dbReference type="Proteomes" id="UP000731907"/>
    </source>
</evidence>
<name>A0ABS6J0X7_9RHOB</name>
<dbReference type="EMBL" id="JAAATX020000002">
    <property type="protein sequence ID" value="MBU9696916.1"/>
    <property type="molecule type" value="Genomic_DNA"/>
</dbReference>
<accession>A0ABS6J0X7</accession>
<sequence length="88" mass="9834">MSNERFDAAYALAQSAMASLKASVRTVLLHGPAEGMKNAELGRTLGIYSGHVDHEGHISRTILAMMEREGVVEQDETTKKWRLRRHVD</sequence>
<reference evidence="1 2" key="1">
    <citation type="submission" date="2021-06" db="EMBL/GenBank/DDBJ databases">
        <title>Rhodobacteraceae bacterium strain HSP-20.</title>
        <authorList>
            <person name="Chen W.-M."/>
        </authorList>
    </citation>
    <scope>NUCLEOTIDE SEQUENCE [LARGE SCALE GENOMIC DNA]</scope>
    <source>
        <strain evidence="1 2">HSP-20</strain>
    </source>
</reference>
<gene>
    <name evidence="1" type="ORF">GU927_003540</name>
</gene>
<proteinExistence type="predicted"/>
<comment type="caution">
    <text evidence="1">The sequence shown here is derived from an EMBL/GenBank/DDBJ whole genome shotgun (WGS) entry which is preliminary data.</text>
</comment>
<keyword evidence="2" id="KW-1185">Reference proteome</keyword>
<protein>
    <recommendedName>
        <fullName evidence="3">MarR family transcriptional regulator</fullName>
    </recommendedName>
</protein>